<dbReference type="Pfam" id="PF00106">
    <property type="entry name" value="adh_short"/>
    <property type="match status" value="1"/>
</dbReference>
<dbReference type="PANTHER" id="PTHR43115:SF4">
    <property type="entry name" value="DEHYDROGENASE_REDUCTASE SDR FAMILY MEMBER 11"/>
    <property type="match status" value="1"/>
</dbReference>
<protein>
    <submittedName>
        <fullName evidence="5">SDR family oxidoreductase</fullName>
        <ecNumber evidence="5">1.-.-.-</ecNumber>
    </submittedName>
</protein>
<name>A0ABW3XAQ3_9ACTN</name>
<dbReference type="InterPro" id="IPR036291">
    <property type="entry name" value="NAD(P)-bd_dom_sf"/>
</dbReference>
<dbReference type="RefSeq" id="WP_381327956.1">
    <property type="nucleotide sequence ID" value="NZ_JBHTMM010000010.1"/>
</dbReference>
<dbReference type="Proteomes" id="UP001597058">
    <property type="component" value="Unassembled WGS sequence"/>
</dbReference>
<accession>A0ABW3XAQ3</accession>
<gene>
    <name evidence="5" type="ORF">ACFQ5X_10795</name>
</gene>
<sequence>MPLSPDRKIILITGASSGIGEATARLLAARGHHVVLGARRTDRLEALVQDIRAAGGDAECHGLDVTEAEDVRAFVDSAHRVHGRVDVLVNNAGVMALSKLEALKVDEWNRMIDVNVRGLLHGIAAALPLMRGQRHGQFVNVASIGAHAVSPTAAVYCATKYAAWAISEGLRQEVGGDIRVTTISPGVTESELADSISDPVGREEMRTYREVAIPASAVAEAIAYAVGQPPEVDVNEIVVRPTASPA</sequence>
<evidence type="ECO:0000256" key="2">
    <source>
        <dbReference type="ARBA" id="ARBA00023002"/>
    </source>
</evidence>
<dbReference type="Gene3D" id="3.40.50.720">
    <property type="entry name" value="NAD(P)-binding Rossmann-like Domain"/>
    <property type="match status" value="1"/>
</dbReference>
<organism evidence="5 6">
    <name type="scientific">Streptomyces kaempferi</name>
    <dbReference type="NCBI Taxonomy" id="333725"/>
    <lineage>
        <taxon>Bacteria</taxon>
        <taxon>Bacillati</taxon>
        <taxon>Actinomycetota</taxon>
        <taxon>Actinomycetes</taxon>
        <taxon>Kitasatosporales</taxon>
        <taxon>Streptomycetaceae</taxon>
        <taxon>Streptomyces</taxon>
    </lineage>
</organism>
<comment type="similarity">
    <text evidence="1 3">Belongs to the short-chain dehydrogenases/reductases (SDR) family.</text>
</comment>
<comment type="caution">
    <text evidence="5">The sequence shown here is derived from an EMBL/GenBank/DDBJ whole genome shotgun (WGS) entry which is preliminary data.</text>
</comment>
<dbReference type="GO" id="GO:0016491">
    <property type="term" value="F:oxidoreductase activity"/>
    <property type="evidence" value="ECO:0007669"/>
    <property type="project" value="UniProtKB-KW"/>
</dbReference>
<dbReference type="PRINTS" id="PR00081">
    <property type="entry name" value="GDHRDH"/>
</dbReference>
<dbReference type="PROSITE" id="PS00061">
    <property type="entry name" value="ADH_SHORT"/>
    <property type="match status" value="1"/>
</dbReference>
<keyword evidence="2 5" id="KW-0560">Oxidoreductase</keyword>
<proteinExistence type="inferred from homology"/>
<dbReference type="SMART" id="SM00822">
    <property type="entry name" value="PKS_KR"/>
    <property type="match status" value="1"/>
</dbReference>
<feature type="domain" description="Ketoreductase" evidence="4">
    <location>
        <begin position="8"/>
        <end position="190"/>
    </location>
</feature>
<evidence type="ECO:0000256" key="3">
    <source>
        <dbReference type="RuleBase" id="RU000363"/>
    </source>
</evidence>
<evidence type="ECO:0000259" key="4">
    <source>
        <dbReference type="SMART" id="SM00822"/>
    </source>
</evidence>
<dbReference type="InterPro" id="IPR002347">
    <property type="entry name" value="SDR_fam"/>
</dbReference>
<evidence type="ECO:0000313" key="5">
    <source>
        <dbReference type="EMBL" id="MFD1306330.1"/>
    </source>
</evidence>
<dbReference type="EC" id="1.-.-.-" evidence="5"/>
<dbReference type="InterPro" id="IPR020904">
    <property type="entry name" value="Sc_DH/Rdtase_CS"/>
</dbReference>
<keyword evidence="6" id="KW-1185">Reference proteome</keyword>
<dbReference type="EMBL" id="JBHTMM010000010">
    <property type="protein sequence ID" value="MFD1306330.1"/>
    <property type="molecule type" value="Genomic_DNA"/>
</dbReference>
<dbReference type="InterPro" id="IPR057326">
    <property type="entry name" value="KR_dom"/>
</dbReference>
<evidence type="ECO:0000313" key="6">
    <source>
        <dbReference type="Proteomes" id="UP001597058"/>
    </source>
</evidence>
<dbReference type="SUPFAM" id="SSF51735">
    <property type="entry name" value="NAD(P)-binding Rossmann-fold domains"/>
    <property type="match status" value="1"/>
</dbReference>
<evidence type="ECO:0000256" key="1">
    <source>
        <dbReference type="ARBA" id="ARBA00006484"/>
    </source>
</evidence>
<dbReference type="PANTHER" id="PTHR43115">
    <property type="entry name" value="DEHYDROGENASE/REDUCTASE SDR FAMILY MEMBER 11"/>
    <property type="match status" value="1"/>
</dbReference>
<reference evidence="6" key="1">
    <citation type="journal article" date="2019" name="Int. J. Syst. Evol. Microbiol.">
        <title>The Global Catalogue of Microorganisms (GCM) 10K type strain sequencing project: providing services to taxonomists for standard genome sequencing and annotation.</title>
        <authorList>
            <consortium name="The Broad Institute Genomics Platform"/>
            <consortium name="The Broad Institute Genome Sequencing Center for Infectious Disease"/>
            <person name="Wu L."/>
            <person name="Ma J."/>
        </authorList>
    </citation>
    <scope>NUCLEOTIDE SEQUENCE [LARGE SCALE GENOMIC DNA]</scope>
    <source>
        <strain evidence="6">CGMCC 4.7020</strain>
    </source>
</reference>
<dbReference type="PRINTS" id="PR00080">
    <property type="entry name" value="SDRFAMILY"/>
</dbReference>